<dbReference type="InterPro" id="IPR048142">
    <property type="entry name" value="QRL_CxxC_CxxC"/>
</dbReference>
<dbReference type="STRING" id="117157.SAMN04489717_1570"/>
<reference evidence="2 3" key="1">
    <citation type="submission" date="2016-10" db="EMBL/GenBank/DDBJ databases">
        <authorList>
            <person name="de Groot N.N."/>
        </authorList>
    </citation>
    <scope>NUCLEOTIDE SEQUENCE [LARGE SCALE GENOMIC DNA]</scope>
    <source>
        <strain evidence="2 3">DSM 22024</strain>
    </source>
</reference>
<dbReference type="NCBIfam" id="NF041638">
    <property type="entry name" value="QRL_CxxC_CxxC"/>
    <property type="match status" value="1"/>
</dbReference>
<proteinExistence type="predicted"/>
<dbReference type="AlphaFoldDB" id="A0A1H1PBJ6"/>
<gene>
    <name evidence="2" type="ORF">SAMN04489717_1570</name>
</gene>
<name>A0A1H1PBJ6_9ACTN</name>
<dbReference type="EMBL" id="LT629732">
    <property type="protein sequence ID" value="SDS08494.1"/>
    <property type="molecule type" value="Genomic_DNA"/>
</dbReference>
<feature type="region of interest" description="Disordered" evidence="1">
    <location>
        <begin position="1"/>
        <end position="46"/>
    </location>
</feature>
<feature type="compositionally biased region" description="Basic residues" evidence="1">
    <location>
        <begin position="10"/>
        <end position="27"/>
    </location>
</feature>
<organism evidence="2 3">
    <name type="scientific">Actinopolymorpha singaporensis</name>
    <dbReference type="NCBI Taxonomy" id="117157"/>
    <lineage>
        <taxon>Bacteria</taxon>
        <taxon>Bacillati</taxon>
        <taxon>Actinomycetota</taxon>
        <taxon>Actinomycetes</taxon>
        <taxon>Propionibacteriales</taxon>
        <taxon>Actinopolymorphaceae</taxon>
        <taxon>Actinopolymorpha</taxon>
    </lineage>
</organism>
<evidence type="ECO:0000313" key="2">
    <source>
        <dbReference type="EMBL" id="SDS08494.1"/>
    </source>
</evidence>
<accession>A0A1H1PBJ6</accession>
<dbReference type="Proteomes" id="UP000198983">
    <property type="component" value="Chromosome I"/>
</dbReference>
<dbReference type="RefSeq" id="WP_197681733.1">
    <property type="nucleotide sequence ID" value="NZ_LT629732.1"/>
</dbReference>
<protein>
    <submittedName>
        <fullName evidence="2">Uncharacterized protein</fullName>
    </submittedName>
</protein>
<sequence>MSIYNGPRNGGRRRARRRPGARRRRRLDTRFYDPTGASHGGTPTYPWRMAPDGLATRRQLLALELRPGGQPIAAQILWIRRGKPAVAYLYRVEQAKPKRIPSLAQLHAIEKALAARRVCPDCGRDVGYTIPTSLGCCVDCHQAHQAASGSRAAA</sequence>
<keyword evidence="3" id="KW-1185">Reference proteome</keyword>
<evidence type="ECO:0000313" key="3">
    <source>
        <dbReference type="Proteomes" id="UP000198983"/>
    </source>
</evidence>
<evidence type="ECO:0000256" key="1">
    <source>
        <dbReference type="SAM" id="MobiDB-lite"/>
    </source>
</evidence>